<feature type="domain" description="PAC" evidence="8">
    <location>
        <begin position="603"/>
        <end position="654"/>
    </location>
</feature>
<evidence type="ECO:0000256" key="2">
    <source>
        <dbReference type="ARBA" id="ARBA00012438"/>
    </source>
</evidence>
<evidence type="ECO:0000259" key="8">
    <source>
        <dbReference type="PROSITE" id="PS50113"/>
    </source>
</evidence>
<dbReference type="GO" id="GO:0000155">
    <property type="term" value="F:phosphorelay sensor kinase activity"/>
    <property type="evidence" value="ECO:0007669"/>
    <property type="project" value="InterPro"/>
</dbReference>
<dbReference type="InterPro" id="IPR036097">
    <property type="entry name" value="HisK_dim/P_sf"/>
</dbReference>
<dbReference type="InterPro" id="IPR013656">
    <property type="entry name" value="PAS_4"/>
</dbReference>
<dbReference type="Gene3D" id="3.30.565.10">
    <property type="entry name" value="Histidine kinase-like ATPase, C-terminal domain"/>
    <property type="match status" value="1"/>
</dbReference>
<dbReference type="OrthoDB" id="5522855at2"/>
<comment type="caution">
    <text evidence="9">The sequence shown here is derived from an EMBL/GenBank/DDBJ whole genome shotgun (WGS) entry which is preliminary data.</text>
</comment>
<sequence length="1007" mass="117007">MPMNIAMMKQVLDVIRDPVAVYDKNCCLLEMNAAFGAEILKYQGIALQKGDSLRALGNRIPLFGYETPDWQRALLGESFQYVKSARLPNLAAPAHFEISFKPLVSDSGEVQAAFFVCRNISNELNYARDLRRSDIQLQSIQQAINSCALVLMLDINWQILSAYPHACVMLQQPEPLLRGRNFAEMTGLSAREEWPLADQQLRAGQTWRSELRYTLQDRKEIWIDVSITPVTDERRAVTGYVALGFDVTQRKQQEIQIRENESFFREVLEKLPIGLQEFSPQGLSIDMNTVQRGIWGKDHPIMTQPGYNLLSDPYYQRNGLCDLFLEVLQRKEAVKKELLLKYKEEQQGSITRVSPAYYEATVFPILNEQQEVSFLFLILDEITDKKLAKIAVEKNQRLLDNIIENLPMGYIQFDNFGFIQRVNQSQRSFFNSPSVDNPAEHYNILSDPFSRLFQLDNLFMEVLQKNRMIRTEKKLDFSREQKWTNVRREVYIDMTVFPVEDPVDKDLIVVALMNDVTEKKRQESENTKSQELLLQTGEIGKIGGWELDVRKKYLRWSDETYKIHEIPLYPPITFARLQAFYDEESQALLLSMLRDIIRGKKPNDVQLTLRTSRGNTKRVRAIGRPVYENNKLVRIYGVVQDITEQYQMRGQLTRNQEMMRLFFDAIDMGYAAIEDDGRVTYLNRKAQQIIRRNVRTESNIFELFPWMVNTTFHARLNEAINRRVSQSFNGYFQRVDRWYDFLIAPMREGGVSVFFRDITDSKKMSKELRRANEQLNGLNKNLVKQNRQLEEFAHITSHNLRAPIANLKALMQMHNEASAQAERDLYLGMLHEVIKKIDETLNDLVEVVQIRKDVNVEREWLNFADRVQHLKEILYMDIETSGMQLTTDFEEAPGIEYPKVYLDSIIQNMITNAIRYRSPERPPKLHLKATREEEYVVLTAEDNGIGIDMDRFGSKLFGFRKTFHKNKDAKGIGLFITKSQVEAMGGSIRAESKLGEGTKFIITFKAE</sequence>
<feature type="domain" description="Histidine kinase" evidence="7">
    <location>
        <begin position="795"/>
        <end position="1007"/>
    </location>
</feature>
<dbReference type="Pfam" id="PF02518">
    <property type="entry name" value="HATPase_c"/>
    <property type="match status" value="1"/>
</dbReference>
<dbReference type="PROSITE" id="PS50113">
    <property type="entry name" value="PAC"/>
    <property type="match status" value="2"/>
</dbReference>
<proteinExistence type="predicted"/>
<dbReference type="InterPro" id="IPR004358">
    <property type="entry name" value="Sig_transdc_His_kin-like_C"/>
</dbReference>
<dbReference type="Pfam" id="PF13426">
    <property type="entry name" value="PAS_9"/>
    <property type="match status" value="1"/>
</dbReference>
<feature type="coiled-coil region" evidence="6">
    <location>
        <begin position="761"/>
        <end position="824"/>
    </location>
</feature>
<dbReference type="AlphaFoldDB" id="A0A2T7BI84"/>
<dbReference type="SMART" id="SM00091">
    <property type="entry name" value="PAS"/>
    <property type="match status" value="3"/>
</dbReference>
<feature type="domain" description="PAC" evidence="8">
    <location>
        <begin position="207"/>
        <end position="259"/>
    </location>
</feature>
<dbReference type="SUPFAM" id="SSF47384">
    <property type="entry name" value="Homodimeric domain of signal transducing histidine kinase"/>
    <property type="match status" value="1"/>
</dbReference>
<accession>A0A2T7BI84</accession>
<dbReference type="Proteomes" id="UP000244450">
    <property type="component" value="Unassembled WGS sequence"/>
</dbReference>
<dbReference type="InterPro" id="IPR036890">
    <property type="entry name" value="HATPase_C_sf"/>
</dbReference>
<dbReference type="SMART" id="SM00387">
    <property type="entry name" value="HATPase_c"/>
    <property type="match status" value="1"/>
</dbReference>
<gene>
    <name evidence="9" type="ORF">DCC81_17215</name>
</gene>
<dbReference type="InterPro" id="IPR003594">
    <property type="entry name" value="HATPase_dom"/>
</dbReference>
<protein>
    <recommendedName>
        <fullName evidence="2">histidine kinase</fullName>
        <ecNumber evidence="2">2.7.13.3</ecNumber>
    </recommendedName>
</protein>
<evidence type="ECO:0000259" key="7">
    <source>
        <dbReference type="PROSITE" id="PS50109"/>
    </source>
</evidence>
<dbReference type="InterPro" id="IPR052162">
    <property type="entry name" value="Sensor_kinase/Photoreceptor"/>
</dbReference>
<dbReference type="SUPFAM" id="SSF55874">
    <property type="entry name" value="ATPase domain of HSP90 chaperone/DNA topoisomerase II/histidine kinase"/>
    <property type="match status" value="1"/>
</dbReference>
<dbReference type="EMBL" id="QCYK01000002">
    <property type="protein sequence ID" value="PUZ25984.1"/>
    <property type="molecule type" value="Genomic_DNA"/>
</dbReference>
<dbReference type="SUPFAM" id="SSF55785">
    <property type="entry name" value="PYP-like sensor domain (PAS domain)"/>
    <property type="match status" value="5"/>
</dbReference>
<keyword evidence="6" id="KW-0175">Coiled coil</keyword>
<dbReference type="InterPro" id="IPR001610">
    <property type="entry name" value="PAC"/>
</dbReference>
<organism evidence="9 10">
    <name type="scientific">Chitinophaga parva</name>
    <dbReference type="NCBI Taxonomy" id="2169414"/>
    <lineage>
        <taxon>Bacteria</taxon>
        <taxon>Pseudomonadati</taxon>
        <taxon>Bacteroidota</taxon>
        <taxon>Chitinophagia</taxon>
        <taxon>Chitinophagales</taxon>
        <taxon>Chitinophagaceae</taxon>
        <taxon>Chitinophaga</taxon>
    </lineage>
</organism>
<evidence type="ECO:0000256" key="3">
    <source>
        <dbReference type="ARBA" id="ARBA00022553"/>
    </source>
</evidence>
<evidence type="ECO:0000256" key="4">
    <source>
        <dbReference type="ARBA" id="ARBA00022679"/>
    </source>
</evidence>
<evidence type="ECO:0000313" key="9">
    <source>
        <dbReference type="EMBL" id="PUZ25984.1"/>
    </source>
</evidence>
<dbReference type="PRINTS" id="PR00344">
    <property type="entry name" value="BCTRLSENSOR"/>
</dbReference>
<comment type="catalytic activity">
    <reaction evidence="1">
        <text>ATP + protein L-histidine = ADP + protein N-phospho-L-histidine.</text>
        <dbReference type="EC" id="2.7.13.3"/>
    </reaction>
</comment>
<keyword evidence="4" id="KW-0808">Transferase</keyword>
<dbReference type="SMART" id="SM00086">
    <property type="entry name" value="PAC"/>
    <property type="match status" value="3"/>
</dbReference>
<keyword evidence="3" id="KW-0597">Phosphoprotein</keyword>
<keyword evidence="10" id="KW-1185">Reference proteome</keyword>
<evidence type="ECO:0000313" key="10">
    <source>
        <dbReference type="Proteomes" id="UP000244450"/>
    </source>
</evidence>
<dbReference type="PROSITE" id="PS50109">
    <property type="entry name" value="HIS_KIN"/>
    <property type="match status" value="1"/>
</dbReference>
<dbReference type="Pfam" id="PF08448">
    <property type="entry name" value="PAS_4"/>
    <property type="match status" value="1"/>
</dbReference>
<dbReference type="Gene3D" id="1.10.287.130">
    <property type="match status" value="1"/>
</dbReference>
<dbReference type="InterPro" id="IPR035965">
    <property type="entry name" value="PAS-like_dom_sf"/>
</dbReference>
<keyword evidence="5" id="KW-0418">Kinase</keyword>
<dbReference type="InterPro" id="IPR000014">
    <property type="entry name" value="PAS"/>
</dbReference>
<dbReference type="EC" id="2.7.13.3" evidence="2"/>
<reference evidence="9 10" key="1">
    <citation type="submission" date="2018-04" db="EMBL/GenBank/DDBJ databases">
        <title>Chitinophaga fuyangensis sp. nov., isolated from soil in a chemical factory.</title>
        <authorList>
            <person name="Chen K."/>
        </authorList>
    </citation>
    <scope>NUCLEOTIDE SEQUENCE [LARGE SCALE GENOMIC DNA]</scope>
    <source>
        <strain evidence="9 10">LY-1</strain>
    </source>
</reference>
<evidence type="ECO:0000256" key="1">
    <source>
        <dbReference type="ARBA" id="ARBA00000085"/>
    </source>
</evidence>
<dbReference type="PANTHER" id="PTHR43304:SF1">
    <property type="entry name" value="PAC DOMAIN-CONTAINING PROTEIN"/>
    <property type="match status" value="1"/>
</dbReference>
<name>A0A2T7BI84_9BACT</name>
<dbReference type="InterPro" id="IPR005467">
    <property type="entry name" value="His_kinase_dom"/>
</dbReference>
<dbReference type="PANTHER" id="PTHR43304">
    <property type="entry name" value="PHYTOCHROME-LIKE PROTEIN CPH1"/>
    <property type="match status" value="1"/>
</dbReference>
<dbReference type="CDD" id="cd00130">
    <property type="entry name" value="PAS"/>
    <property type="match status" value="1"/>
</dbReference>
<evidence type="ECO:0000256" key="6">
    <source>
        <dbReference type="SAM" id="Coils"/>
    </source>
</evidence>
<dbReference type="Gene3D" id="3.30.450.20">
    <property type="entry name" value="PAS domain"/>
    <property type="match status" value="6"/>
</dbReference>
<evidence type="ECO:0000256" key="5">
    <source>
        <dbReference type="ARBA" id="ARBA00022777"/>
    </source>
</evidence>
<dbReference type="InterPro" id="IPR000700">
    <property type="entry name" value="PAS-assoc_C"/>
</dbReference>